<feature type="domain" description="Secretion system C-terminal sorting" evidence="1">
    <location>
        <begin position="410"/>
        <end position="473"/>
    </location>
</feature>
<protein>
    <recommendedName>
        <fullName evidence="1">Secretion system C-terminal sorting domain-containing protein</fullName>
    </recommendedName>
</protein>
<dbReference type="PANTHER" id="PTHR34853">
    <property type="match status" value="1"/>
</dbReference>
<evidence type="ECO:0000313" key="2">
    <source>
        <dbReference type="EMBL" id="MBK9982228.1"/>
    </source>
</evidence>
<dbReference type="GO" id="GO:0016042">
    <property type="term" value="P:lipid catabolic process"/>
    <property type="evidence" value="ECO:0007669"/>
    <property type="project" value="InterPro"/>
</dbReference>
<reference evidence="2 3" key="1">
    <citation type="submission" date="2020-10" db="EMBL/GenBank/DDBJ databases">
        <title>Connecting structure to function with the recovery of over 1000 high-quality activated sludge metagenome-assembled genomes encoding full-length rRNA genes using long-read sequencing.</title>
        <authorList>
            <person name="Singleton C.M."/>
            <person name="Petriglieri F."/>
            <person name="Kristensen J.M."/>
            <person name="Kirkegaard R.H."/>
            <person name="Michaelsen T.Y."/>
            <person name="Andersen M.H."/>
            <person name="Karst S.M."/>
            <person name="Dueholm M.S."/>
            <person name="Nielsen P.H."/>
            <person name="Albertsen M."/>
        </authorList>
    </citation>
    <scope>NUCLEOTIDE SEQUENCE [LARGE SCALE GENOMIC DNA]</scope>
    <source>
        <strain evidence="2">Ribe_18-Q3-R11-54_MAXAC.273</strain>
    </source>
</reference>
<accession>A0A9D7XS84</accession>
<dbReference type="GO" id="GO:0004806">
    <property type="term" value="F:triacylglycerol lipase activity"/>
    <property type="evidence" value="ECO:0007669"/>
    <property type="project" value="InterPro"/>
</dbReference>
<comment type="caution">
    <text evidence="2">The sequence shown here is derived from an EMBL/GenBank/DDBJ whole genome shotgun (WGS) entry which is preliminary data.</text>
</comment>
<dbReference type="SUPFAM" id="SSF53474">
    <property type="entry name" value="alpha/beta-Hydrolases"/>
    <property type="match status" value="1"/>
</dbReference>
<proteinExistence type="predicted"/>
<evidence type="ECO:0000313" key="3">
    <source>
        <dbReference type="Proteomes" id="UP000808337"/>
    </source>
</evidence>
<name>A0A9D7XS84_9BACT</name>
<evidence type="ECO:0000259" key="1">
    <source>
        <dbReference type="Pfam" id="PF18962"/>
    </source>
</evidence>
<dbReference type="InterPro" id="IPR026444">
    <property type="entry name" value="Secre_tail"/>
</dbReference>
<dbReference type="InterPro" id="IPR029058">
    <property type="entry name" value="AB_hydrolase_fold"/>
</dbReference>
<dbReference type="AlphaFoldDB" id="A0A9D7XS84"/>
<dbReference type="Gene3D" id="1.10.260.160">
    <property type="match status" value="1"/>
</dbReference>
<sequence>MYKSLLTLFIIFSFFMTARPVIAQDYIVDYTYLGSYPQLTLSIIFQQTVDYGVDLYKIRYKTSDIHSALDTASGLIVIPQVPPGTQLPVVVYEHGTIDSTTDVPSRLRGGYEAAMAYAAFGFATFAPDFIGLGDSRGFHPWLHAASEASASLDMLFAGYEFLEFDNPADLDPNYLFLSGYSQGGHASMALHKLIDDYWSIIIPVTAATHMSGIYSISGVLRDGIVNNTSGDPGYLANLFLSYNEAYNLYSDIGQVFKEPYVTSIRAFYNHSIPRSELSAELIAGLAAAGETIPNRILQDSILDAIINNPNHPLNLAMQENDTYNWAPASPTRLYYCKADETVPYINAIIADSVMHELGATDVQAIDVNPNLTHVACAYAAIPVSIAFFKSFIGASGTKDVYAKGDELTFFPNPTTEYISVDWSAAIDGFDFRIINTSGITVDRGTTSSSHLSMSKLPGGLYMIVCTAGGHTKMGRVLRQ</sequence>
<dbReference type="Proteomes" id="UP000808337">
    <property type="component" value="Unassembled WGS sequence"/>
</dbReference>
<dbReference type="EMBL" id="JADKGY010000006">
    <property type="protein sequence ID" value="MBK9982228.1"/>
    <property type="molecule type" value="Genomic_DNA"/>
</dbReference>
<dbReference type="Gene3D" id="3.40.50.1820">
    <property type="entry name" value="alpha/beta hydrolase"/>
    <property type="match status" value="1"/>
</dbReference>
<dbReference type="InterPro" id="IPR005152">
    <property type="entry name" value="Lipase_secreted"/>
</dbReference>
<gene>
    <name evidence="2" type="ORF">IPP15_07365</name>
</gene>
<dbReference type="Pfam" id="PF18962">
    <property type="entry name" value="Por_Secre_tail"/>
    <property type="match status" value="1"/>
</dbReference>
<dbReference type="PANTHER" id="PTHR34853:SF1">
    <property type="entry name" value="LIPASE 5"/>
    <property type="match status" value="1"/>
</dbReference>
<organism evidence="2 3">
    <name type="scientific">Candidatus Opimibacter skivensis</name>
    <dbReference type="NCBI Taxonomy" id="2982028"/>
    <lineage>
        <taxon>Bacteria</taxon>
        <taxon>Pseudomonadati</taxon>
        <taxon>Bacteroidota</taxon>
        <taxon>Saprospiria</taxon>
        <taxon>Saprospirales</taxon>
        <taxon>Saprospiraceae</taxon>
        <taxon>Candidatus Opimibacter</taxon>
    </lineage>
</organism>